<dbReference type="OrthoDB" id="273771at2759"/>
<dbReference type="RefSeq" id="XP_016760791.1">
    <property type="nucleotide sequence ID" value="XM_016901319.1"/>
</dbReference>
<dbReference type="GeneID" id="27898456"/>
<protein>
    <submittedName>
        <fullName evidence="4">Uncharacterized protein</fullName>
    </submittedName>
</protein>
<gene>
    <name evidence="4" type="ORF">SEPMUDRAFT_117233</name>
</gene>
<organism evidence="4 5">
    <name type="scientific">Sphaerulina musiva (strain SO2202)</name>
    <name type="common">Poplar stem canker fungus</name>
    <name type="synonym">Septoria musiva</name>
    <dbReference type="NCBI Taxonomy" id="692275"/>
    <lineage>
        <taxon>Eukaryota</taxon>
        <taxon>Fungi</taxon>
        <taxon>Dikarya</taxon>
        <taxon>Ascomycota</taxon>
        <taxon>Pezizomycotina</taxon>
        <taxon>Dothideomycetes</taxon>
        <taxon>Dothideomycetidae</taxon>
        <taxon>Mycosphaerellales</taxon>
        <taxon>Mycosphaerellaceae</taxon>
        <taxon>Sphaerulina</taxon>
    </lineage>
</organism>
<dbReference type="eggNOG" id="ENOG502R9ZK">
    <property type="taxonomic scope" value="Eukaryota"/>
</dbReference>
<name>M3D360_SPHMS</name>
<sequence>MRLVALCLSWIIAVTAFELLGEAPRTDRLSFVKPSKNDATHFGVGSKVDVVWITPYSNTNLEIWQGPRADGSFAMESLLKNASNSTTTFTWKAKPLDNLHFAEAFHFRLQKSDGDVFCDGCIASSVEIRVSNIVNTETSVVADGKSGNDGLGSQDKLMIGLSIGIASAVIAGFITLMCCTQKRKSSNQRGQKRPPTPQSMQHFLQRAFGDNKRERRGKQLP</sequence>
<dbReference type="EMBL" id="KB456264">
    <property type="protein sequence ID" value="EMF12670.1"/>
    <property type="molecule type" value="Genomic_DNA"/>
</dbReference>
<feature type="transmembrane region" description="Helical" evidence="2">
    <location>
        <begin position="157"/>
        <end position="179"/>
    </location>
</feature>
<keyword evidence="5" id="KW-1185">Reference proteome</keyword>
<keyword evidence="2" id="KW-0812">Transmembrane</keyword>
<evidence type="ECO:0000313" key="5">
    <source>
        <dbReference type="Proteomes" id="UP000016931"/>
    </source>
</evidence>
<feature type="chain" id="PRO_5004032183" evidence="3">
    <location>
        <begin position="17"/>
        <end position="221"/>
    </location>
</feature>
<accession>M3D360</accession>
<dbReference type="AlphaFoldDB" id="M3D360"/>
<proteinExistence type="predicted"/>
<reference evidence="4 5" key="1">
    <citation type="journal article" date="2012" name="PLoS Pathog.">
        <title>Diverse lifestyles and strategies of plant pathogenesis encoded in the genomes of eighteen Dothideomycetes fungi.</title>
        <authorList>
            <person name="Ohm R.A."/>
            <person name="Feau N."/>
            <person name="Henrissat B."/>
            <person name="Schoch C.L."/>
            <person name="Horwitz B.A."/>
            <person name="Barry K.W."/>
            <person name="Condon B.J."/>
            <person name="Copeland A.C."/>
            <person name="Dhillon B."/>
            <person name="Glaser F."/>
            <person name="Hesse C.N."/>
            <person name="Kosti I."/>
            <person name="LaButti K."/>
            <person name="Lindquist E.A."/>
            <person name="Lucas S."/>
            <person name="Salamov A.A."/>
            <person name="Bradshaw R.E."/>
            <person name="Ciuffetti L."/>
            <person name="Hamelin R.C."/>
            <person name="Kema G.H.J."/>
            <person name="Lawrence C."/>
            <person name="Scott J.A."/>
            <person name="Spatafora J.W."/>
            <person name="Turgeon B.G."/>
            <person name="de Wit P.J.G.M."/>
            <person name="Zhong S."/>
            <person name="Goodwin S.B."/>
            <person name="Grigoriev I.V."/>
        </authorList>
    </citation>
    <scope>NUCLEOTIDE SEQUENCE [LARGE SCALE GENOMIC DNA]</scope>
    <source>
        <strain evidence="4 5">SO2202</strain>
    </source>
</reference>
<keyword evidence="2" id="KW-1133">Transmembrane helix</keyword>
<evidence type="ECO:0000256" key="1">
    <source>
        <dbReference type="SAM" id="MobiDB-lite"/>
    </source>
</evidence>
<dbReference type="STRING" id="692275.M3D360"/>
<evidence type="ECO:0000256" key="2">
    <source>
        <dbReference type="SAM" id="Phobius"/>
    </source>
</evidence>
<feature type="region of interest" description="Disordered" evidence="1">
    <location>
        <begin position="184"/>
        <end position="221"/>
    </location>
</feature>
<evidence type="ECO:0000256" key="3">
    <source>
        <dbReference type="SAM" id="SignalP"/>
    </source>
</evidence>
<keyword evidence="3" id="KW-0732">Signal</keyword>
<feature type="signal peptide" evidence="3">
    <location>
        <begin position="1"/>
        <end position="16"/>
    </location>
</feature>
<dbReference type="Proteomes" id="UP000016931">
    <property type="component" value="Unassembled WGS sequence"/>
</dbReference>
<dbReference type="HOGENOM" id="CLU_1251362_0_0_1"/>
<keyword evidence="2" id="KW-0472">Membrane</keyword>
<evidence type="ECO:0000313" key="4">
    <source>
        <dbReference type="EMBL" id="EMF12670.1"/>
    </source>
</evidence>